<dbReference type="EMBL" id="LXQA010201077">
    <property type="protein sequence ID" value="MCI33049.1"/>
    <property type="molecule type" value="Genomic_DNA"/>
</dbReference>
<reference evidence="2 3" key="1">
    <citation type="journal article" date="2018" name="Front. Plant Sci.">
        <title>Red Clover (Trifolium pratense) and Zigzag Clover (T. medium) - A Picture of Genomic Similarities and Differences.</title>
        <authorList>
            <person name="Dluhosova J."/>
            <person name="Istvanek J."/>
            <person name="Nedelnik J."/>
            <person name="Repkova J."/>
        </authorList>
    </citation>
    <scope>NUCLEOTIDE SEQUENCE [LARGE SCALE GENOMIC DNA]</scope>
    <source>
        <strain evidence="3">cv. 10/8</strain>
        <tissue evidence="2">Leaf</tissue>
    </source>
</reference>
<evidence type="ECO:0000256" key="1">
    <source>
        <dbReference type="SAM" id="MobiDB-lite"/>
    </source>
</evidence>
<feature type="compositionally biased region" description="Low complexity" evidence="1">
    <location>
        <begin position="55"/>
        <end position="66"/>
    </location>
</feature>
<protein>
    <submittedName>
        <fullName evidence="2">Uncharacterized protein</fullName>
    </submittedName>
</protein>
<comment type="caution">
    <text evidence="2">The sequence shown here is derived from an EMBL/GenBank/DDBJ whole genome shotgun (WGS) entry which is preliminary data.</text>
</comment>
<proteinExistence type="predicted"/>
<sequence>HRTFQIDQLKLKLTGVRDIIMGVMGRESVQNDADTAKELDRAVELSRTLGYFRRGTASGSTTSSQQHPEEQPEQQEQQQEQQQ</sequence>
<dbReference type="Proteomes" id="UP000265520">
    <property type="component" value="Unassembled WGS sequence"/>
</dbReference>
<accession>A0A392R9V3</accession>
<keyword evidence="3" id="KW-1185">Reference proteome</keyword>
<evidence type="ECO:0000313" key="3">
    <source>
        <dbReference type="Proteomes" id="UP000265520"/>
    </source>
</evidence>
<dbReference type="AlphaFoldDB" id="A0A392R9V3"/>
<feature type="compositionally biased region" description="Low complexity" evidence="1">
    <location>
        <begin position="74"/>
        <end position="83"/>
    </location>
</feature>
<feature type="region of interest" description="Disordered" evidence="1">
    <location>
        <begin position="49"/>
        <end position="83"/>
    </location>
</feature>
<name>A0A392R9V3_9FABA</name>
<feature type="non-terminal residue" evidence="2">
    <location>
        <position position="1"/>
    </location>
</feature>
<organism evidence="2 3">
    <name type="scientific">Trifolium medium</name>
    <dbReference type="NCBI Taxonomy" id="97028"/>
    <lineage>
        <taxon>Eukaryota</taxon>
        <taxon>Viridiplantae</taxon>
        <taxon>Streptophyta</taxon>
        <taxon>Embryophyta</taxon>
        <taxon>Tracheophyta</taxon>
        <taxon>Spermatophyta</taxon>
        <taxon>Magnoliopsida</taxon>
        <taxon>eudicotyledons</taxon>
        <taxon>Gunneridae</taxon>
        <taxon>Pentapetalae</taxon>
        <taxon>rosids</taxon>
        <taxon>fabids</taxon>
        <taxon>Fabales</taxon>
        <taxon>Fabaceae</taxon>
        <taxon>Papilionoideae</taxon>
        <taxon>50 kb inversion clade</taxon>
        <taxon>NPAAA clade</taxon>
        <taxon>Hologalegina</taxon>
        <taxon>IRL clade</taxon>
        <taxon>Trifolieae</taxon>
        <taxon>Trifolium</taxon>
    </lineage>
</organism>
<evidence type="ECO:0000313" key="2">
    <source>
        <dbReference type="EMBL" id="MCI33049.1"/>
    </source>
</evidence>